<reference evidence="1 2" key="1">
    <citation type="submission" date="2015-09" db="EMBL/GenBank/DDBJ databases">
        <authorList>
            <consortium name="Pathogen Informatics"/>
        </authorList>
    </citation>
    <scope>NUCLEOTIDE SEQUENCE [LARGE SCALE GENOMIC DNA]</scope>
    <source>
        <strain evidence="1 2">2789STDY5834885</strain>
    </source>
</reference>
<organism evidence="1 2">
    <name type="scientific">Fusicatenibacter saccharivorans</name>
    <dbReference type="NCBI Taxonomy" id="1150298"/>
    <lineage>
        <taxon>Bacteria</taxon>
        <taxon>Bacillati</taxon>
        <taxon>Bacillota</taxon>
        <taxon>Clostridia</taxon>
        <taxon>Lachnospirales</taxon>
        <taxon>Lachnospiraceae</taxon>
        <taxon>Fusicatenibacter</taxon>
    </lineage>
</organism>
<dbReference type="Pfam" id="PF24233">
    <property type="entry name" value="DUF7446"/>
    <property type="match status" value="1"/>
</dbReference>
<proteinExistence type="predicted"/>
<gene>
    <name evidence="1" type="ORF">ERS852498_01120</name>
</gene>
<protein>
    <submittedName>
        <fullName evidence="1">Uncharacterized protein</fullName>
    </submittedName>
</protein>
<evidence type="ECO:0000313" key="1">
    <source>
        <dbReference type="EMBL" id="CUP05075.1"/>
    </source>
</evidence>
<dbReference type="AlphaFoldDB" id="A0A174K6I5"/>
<dbReference type="EMBL" id="CZAL01000005">
    <property type="protein sequence ID" value="CUP05075.1"/>
    <property type="molecule type" value="Genomic_DNA"/>
</dbReference>
<dbReference type="Proteomes" id="UP000095709">
    <property type="component" value="Unassembled WGS sequence"/>
</dbReference>
<evidence type="ECO:0000313" key="2">
    <source>
        <dbReference type="Proteomes" id="UP000095709"/>
    </source>
</evidence>
<name>A0A174K6I5_9FIRM</name>
<accession>A0A174K6I5</accession>
<dbReference type="InterPro" id="IPR055869">
    <property type="entry name" value="DUF7446"/>
</dbReference>
<sequence>MKKEIKKAMGVSPVTGRIYYGNLRGDEWVGDKEDVTDTAVRAVFEWFIEKFEDVCPADGQYTLEFLDEEYALTMKRKSFEYSAKWQNRAEHNDYIHAECSKCGFQVENIEAVETGRCSTEYTKVKWKYCPRCGSKMTV</sequence>
<dbReference type="RefSeq" id="WP_055265953.1">
    <property type="nucleotide sequence ID" value="NZ_CZAL01000005.1"/>
</dbReference>